<organism evidence="2 3">
    <name type="scientific">Agrobacterium tumefaciens</name>
    <dbReference type="NCBI Taxonomy" id="358"/>
    <lineage>
        <taxon>Bacteria</taxon>
        <taxon>Pseudomonadati</taxon>
        <taxon>Pseudomonadota</taxon>
        <taxon>Alphaproteobacteria</taxon>
        <taxon>Hyphomicrobiales</taxon>
        <taxon>Rhizobiaceae</taxon>
        <taxon>Rhizobium/Agrobacterium group</taxon>
        <taxon>Agrobacterium</taxon>
        <taxon>Agrobacterium tumefaciens complex</taxon>
    </lineage>
</organism>
<dbReference type="RefSeq" id="WP_063950936.1">
    <property type="nucleotide sequence ID" value="NZ_JBJDNA010000001.1"/>
</dbReference>
<feature type="region of interest" description="Disordered" evidence="1">
    <location>
        <begin position="43"/>
        <end position="62"/>
    </location>
</feature>
<gene>
    <name evidence="2" type="ORF">A7J57_17595</name>
</gene>
<reference evidence="2 3" key="1">
    <citation type="submission" date="2016-05" db="EMBL/GenBank/DDBJ databases">
        <authorList>
            <person name="Lavstsen T."/>
            <person name="Jespersen J.S."/>
        </authorList>
    </citation>
    <scope>NUCLEOTIDE SEQUENCE [LARGE SCALE GENOMIC DNA]</scope>
    <source>
        <strain evidence="2 3">KCJ1736</strain>
    </source>
</reference>
<evidence type="ECO:0000313" key="3">
    <source>
        <dbReference type="Proteomes" id="UP000077098"/>
    </source>
</evidence>
<proteinExistence type="predicted"/>
<dbReference type="AlphaFoldDB" id="A0A176WZX2"/>
<sequence length="62" mass="6697">MAEIIPIAAAKRNLRPAELAERMIGPAKVVLFTGVRYEKRDTEPAGKVVRNGNSTTDTALTS</sequence>
<evidence type="ECO:0000256" key="1">
    <source>
        <dbReference type="SAM" id="MobiDB-lite"/>
    </source>
</evidence>
<dbReference type="EMBL" id="LXPS01000038">
    <property type="protein sequence ID" value="OAE38299.1"/>
    <property type="molecule type" value="Genomic_DNA"/>
</dbReference>
<evidence type="ECO:0000313" key="2">
    <source>
        <dbReference type="EMBL" id="OAE38299.1"/>
    </source>
</evidence>
<accession>A0A176WZX2</accession>
<dbReference type="Proteomes" id="UP000077098">
    <property type="component" value="Unassembled WGS sequence"/>
</dbReference>
<comment type="caution">
    <text evidence="2">The sequence shown here is derived from an EMBL/GenBank/DDBJ whole genome shotgun (WGS) entry which is preliminary data.</text>
</comment>
<name>A0A176WZX2_AGRTU</name>
<protein>
    <submittedName>
        <fullName evidence="2">Uncharacterized protein</fullName>
    </submittedName>
</protein>
<feature type="compositionally biased region" description="Polar residues" evidence="1">
    <location>
        <begin position="51"/>
        <end position="62"/>
    </location>
</feature>